<accession>A0ABQ1Q5J5</accession>
<keyword evidence="1" id="KW-0732">Signal</keyword>
<evidence type="ECO:0000256" key="1">
    <source>
        <dbReference type="SAM" id="SignalP"/>
    </source>
</evidence>
<keyword evidence="3" id="KW-1185">Reference proteome</keyword>
<organism evidence="2 3">
    <name type="scientific">Nocardioides daphniae</name>
    <dbReference type="NCBI Taxonomy" id="402297"/>
    <lineage>
        <taxon>Bacteria</taxon>
        <taxon>Bacillati</taxon>
        <taxon>Actinomycetota</taxon>
        <taxon>Actinomycetes</taxon>
        <taxon>Propionibacteriales</taxon>
        <taxon>Nocardioidaceae</taxon>
        <taxon>Nocardioides</taxon>
    </lineage>
</organism>
<evidence type="ECO:0000313" key="2">
    <source>
        <dbReference type="EMBL" id="GGD13655.1"/>
    </source>
</evidence>
<feature type="chain" id="PRO_5047202894" description="Secreted protein" evidence="1">
    <location>
        <begin position="23"/>
        <end position="133"/>
    </location>
</feature>
<comment type="caution">
    <text evidence="2">The sequence shown here is derived from an EMBL/GenBank/DDBJ whole genome shotgun (WGS) entry which is preliminary data.</text>
</comment>
<sequence>MLKRWAKTIAVVAALSCAPASATAVAVSSNNGDGNAWLQSWIEGSAWNDSRVRSSTGKIVYISGGIGVPLSGDYKCHQKVAPDTTSSTYRNHSNRRCNFLWPENGIQGFKYQHCRNLNNLPDPCGAWSKNGFS</sequence>
<evidence type="ECO:0008006" key="4">
    <source>
        <dbReference type="Google" id="ProtNLM"/>
    </source>
</evidence>
<reference evidence="3" key="1">
    <citation type="journal article" date="2019" name="Int. J. Syst. Evol. Microbiol.">
        <title>The Global Catalogue of Microorganisms (GCM) 10K type strain sequencing project: providing services to taxonomists for standard genome sequencing and annotation.</title>
        <authorList>
            <consortium name="The Broad Institute Genomics Platform"/>
            <consortium name="The Broad Institute Genome Sequencing Center for Infectious Disease"/>
            <person name="Wu L."/>
            <person name="Ma J."/>
        </authorList>
    </citation>
    <scope>NUCLEOTIDE SEQUENCE [LARGE SCALE GENOMIC DNA]</scope>
    <source>
        <strain evidence="3">CCM 7403</strain>
    </source>
</reference>
<proteinExistence type="predicted"/>
<evidence type="ECO:0000313" key="3">
    <source>
        <dbReference type="Proteomes" id="UP000630594"/>
    </source>
</evidence>
<name>A0ABQ1Q5J5_9ACTN</name>
<protein>
    <recommendedName>
        <fullName evidence="4">Secreted protein</fullName>
    </recommendedName>
</protein>
<dbReference type="Proteomes" id="UP000630594">
    <property type="component" value="Unassembled WGS sequence"/>
</dbReference>
<gene>
    <name evidence="2" type="ORF">GCM10007231_10910</name>
</gene>
<dbReference type="EMBL" id="BMCK01000001">
    <property type="protein sequence ID" value="GGD13655.1"/>
    <property type="molecule type" value="Genomic_DNA"/>
</dbReference>
<feature type="signal peptide" evidence="1">
    <location>
        <begin position="1"/>
        <end position="22"/>
    </location>
</feature>